<comment type="similarity">
    <text evidence="1">Belongs to the V-ATPase D subunit family.</text>
</comment>
<reference evidence="11 12" key="1">
    <citation type="journal article" date="2020" name="Nature">
        <title>Six reference-quality genomes reveal evolution of bat adaptations.</title>
        <authorList>
            <person name="Jebb D."/>
            <person name="Huang Z."/>
            <person name="Pippel M."/>
            <person name="Hughes G.M."/>
            <person name="Lavrichenko K."/>
            <person name="Devanna P."/>
            <person name="Winkler S."/>
            <person name="Jermiin L.S."/>
            <person name="Skirmuntt E.C."/>
            <person name="Katzourakis A."/>
            <person name="Burkitt-Gray L."/>
            <person name="Ray D.A."/>
            <person name="Sullivan K.A.M."/>
            <person name="Roscito J.G."/>
            <person name="Kirilenko B.M."/>
            <person name="Davalos L.M."/>
            <person name="Corthals A.P."/>
            <person name="Power M.L."/>
            <person name="Jones G."/>
            <person name="Ransome R.D."/>
            <person name="Dechmann D.K.N."/>
            <person name="Locatelli A.G."/>
            <person name="Puechmaille S.J."/>
            <person name="Fedrigo O."/>
            <person name="Jarvis E.D."/>
            <person name="Hiller M."/>
            <person name="Vernes S.C."/>
            <person name="Myers E.W."/>
            <person name="Teeling E.C."/>
        </authorList>
    </citation>
    <scope>NUCLEOTIDE SEQUENCE [LARGE SCALE GENOMIC DNA]</scope>
    <source>
        <strain evidence="11">Bat1K_MPI-CBG_1</strain>
    </source>
</reference>
<keyword evidence="5" id="KW-0406">Ion transport</keyword>
<dbReference type="AlphaFoldDB" id="A0A833ZJU5"/>
<dbReference type="Pfam" id="PF01813">
    <property type="entry name" value="ATP-synt_D"/>
    <property type="match status" value="1"/>
</dbReference>
<protein>
    <recommendedName>
        <fullName evidence="3">V-type proton ATPase subunit D</fullName>
    </recommendedName>
    <alternativeName>
        <fullName evidence="2">V-type proton ATPase subunit d</fullName>
    </alternativeName>
    <alternativeName>
        <fullName evidence="7 8">Vacuolar proton pump subunit D</fullName>
    </alternativeName>
</protein>
<evidence type="ECO:0000256" key="10">
    <source>
        <dbReference type="ARBA" id="ARBA00046558"/>
    </source>
</evidence>
<evidence type="ECO:0000256" key="1">
    <source>
        <dbReference type="ARBA" id="ARBA00005850"/>
    </source>
</evidence>
<keyword evidence="4" id="KW-0813">Transport</keyword>
<comment type="function">
    <text evidence="9">Subunit of the V1 complex of vacuolar(H+)-ATPase (V-ATPase), a multisubunit enzyme composed of a peripheral complex (V1) that hydrolyzes ATP and a membrane integral complex (V0) that translocates protons. V-ATPase is responsible for acidifying and maintaining the pH of intracellular compartments and in some cell types, is targeted to the plasma membrane, where it is responsible for acidifying the extracellular environment. May play a role in cilium biogenesis through regulation of the transport and the localization of proteins to the cilium.</text>
</comment>
<evidence type="ECO:0000256" key="8">
    <source>
        <dbReference type="ARBA" id="ARBA00030340"/>
    </source>
</evidence>
<accession>A0A833ZJU5</accession>
<dbReference type="EMBL" id="JABVXQ010000008">
    <property type="protein sequence ID" value="KAF6095154.1"/>
    <property type="molecule type" value="Genomic_DNA"/>
</dbReference>
<dbReference type="GO" id="GO:0030665">
    <property type="term" value="C:clathrin-coated vesicle membrane"/>
    <property type="evidence" value="ECO:0007669"/>
    <property type="project" value="UniProtKB-SubCell"/>
</dbReference>
<proteinExistence type="inferred from homology"/>
<comment type="caution">
    <text evidence="11">The sequence shown here is derived from an EMBL/GenBank/DDBJ whole genome shotgun (WGS) entry which is preliminary data.</text>
</comment>
<evidence type="ECO:0000256" key="6">
    <source>
        <dbReference type="ARBA" id="ARBA00029434"/>
    </source>
</evidence>
<evidence type="ECO:0000256" key="9">
    <source>
        <dbReference type="ARBA" id="ARBA00045802"/>
    </source>
</evidence>
<dbReference type="Gene3D" id="1.10.287.3240">
    <property type="match status" value="1"/>
</dbReference>
<organism evidence="11 12">
    <name type="scientific">Phyllostomus discolor</name>
    <name type="common">pale spear-nosed bat</name>
    <dbReference type="NCBI Taxonomy" id="89673"/>
    <lineage>
        <taxon>Eukaryota</taxon>
        <taxon>Metazoa</taxon>
        <taxon>Chordata</taxon>
        <taxon>Craniata</taxon>
        <taxon>Vertebrata</taxon>
        <taxon>Euteleostomi</taxon>
        <taxon>Mammalia</taxon>
        <taxon>Eutheria</taxon>
        <taxon>Laurasiatheria</taxon>
        <taxon>Chiroptera</taxon>
        <taxon>Yangochiroptera</taxon>
        <taxon>Phyllostomidae</taxon>
        <taxon>Phyllostominae</taxon>
        <taxon>Phyllostomus</taxon>
    </lineage>
</organism>
<evidence type="ECO:0000256" key="2">
    <source>
        <dbReference type="ARBA" id="ARBA00013354"/>
    </source>
</evidence>
<dbReference type="GO" id="GO:0046961">
    <property type="term" value="F:proton-transporting ATPase activity, rotational mechanism"/>
    <property type="evidence" value="ECO:0007669"/>
    <property type="project" value="InterPro"/>
</dbReference>
<dbReference type="Proteomes" id="UP000664940">
    <property type="component" value="Unassembled WGS sequence"/>
</dbReference>
<evidence type="ECO:0000256" key="3">
    <source>
        <dbReference type="ARBA" id="ARBA00013417"/>
    </source>
</evidence>
<name>A0A833ZJU5_9CHIR</name>
<gene>
    <name evidence="11" type="ORF">HJG60_012121</name>
</gene>
<evidence type="ECO:0000256" key="7">
    <source>
        <dbReference type="ARBA" id="ARBA00030317"/>
    </source>
</evidence>
<evidence type="ECO:0000313" key="11">
    <source>
        <dbReference type="EMBL" id="KAF6095154.1"/>
    </source>
</evidence>
<evidence type="ECO:0000313" key="12">
    <source>
        <dbReference type="Proteomes" id="UP000664940"/>
    </source>
</evidence>
<evidence type="ECO:0000256" key="4">
    <source>
        <dbReference type="ARBA" id="ARBA00022448"/>
    </source>
</evidence>
<sequence>MSYDLTGLQLNERGVMPQQGSFRWNQPHRRLPLLLRKAIEITLRRVRAIERVFIPQVQCALAHIIVELDERELEELHRLTKVQEKKKIPQEKSERHVDHWRAAGEVTEPAHLLAEEGDEGLLFEPSFLSGAFRSPNVAPF</sequence>
<evidence type="ECO:0000256" key="5">
    <source>
        <dbReference type="ARBA" id="ARBA00023065"/>
    </source>
</evidence>
<dbReference type="InterPro" id="IPR002699">
    <property type="entry name" value="V_ATPase_D"/>
</dbReference>
<comment type="subunit">
    <text evidence="10">V-ATPase is a heteromultimeric enzyme made up of two complexes: the ATP-hydrolytic V1 complex and the proton translocation V0 complex. The V1 complex consists of three catalytic AB heterodimers that form a heterohexamer, three peripheral stalks each consisting of EG heterodimers, one central rotor including subunits D and F, and the regulatory subunits C and H. The proton translocation complex V0 consists of the proton transport subunit a, a ring of proteolipid subunits c9c'', rotary subunit d, subunits e and f, and the accessory subunits ATP6AP1/Ac45 and ATP6AP2/PRR. Interacts with SNX10.</text>
</comment>
<dbReference type="PANTHER" id="PTHR11671">
    <property type="entry name" value="V-TYPE ATP SYNTHASE SUBUNIT D"/>
    <property type="match status" value="1"/>
</dbReference>
<comment type="subcellular location">
    <subcellularLocation>
        <location evidence="6">Cytoplasmic vesicle</location>
        <location evidence="6">Clathrin-coated vesicle membrane</location>
        <topology evidence="6">Peripheral membrane protein</topology>
    </subcellularLocation>
</comment>